<evidence type="ECO:0000256" key="1">
    <source>
        <dbReference type="SAM" id="Coils"/>
    </source>
</evidence>
<keyword evidence="1" id="KW-0175">Coiled coil</keyword>
<dbReference type="EMBL" id="UAVU01000003">
    <property type="protein sequence ID" value="SQA97488.1"/>
    <property type="molecule type" value="Genomic_DNA"/>
</dbReference>
<evidence type="ECO:0000313" key="3">
    <source>
        <dbReference type="EMBL" id="SQA97488.1"/>
    </source>
</evidence>
<evidence type="ECO:0000313" key="4">
    <source>
        <dbReference type="Proteomes" id="UP000251197"/>
    </source>
</evidence>
<sequence length="273" mass="30071">MKKSQALAEAISEQDNDTNLVSFAMNLFDIVGINQDDRGDNMVVITPSDHMLVPDFPGLQEDGCTITFERDVALSREDAQFVTWEHPIIRNGLDLILSGDTGSCALSLLKNKALPVGTLLLELVYVVEAKAPKQLQLNRFLPPTPVRMLVDKNGTNLAAQVEFESFNRQLSAVNRHTGSKLVNAVQSDVHAILQVAEEKVADAAQALIDAAREEADEKLSAELSRLEALKAVNPNIRDDELAAIETNRQQVMEALSQANWRLDALRLIVVTHQ</sequence>
<dbReference type="Proteomes" id="UP000251197">
    <property type="component" value="Unassembled WGS sequence"/>
</dbReference>
<keyword evidence="3" id="KW-0378">Hydrolase</keyword>
<dbReference type="GO" id="GO:0016817">
    <property type="term" value="F:hydrolase activity, acting on acid anhydrides"/>
    <property type="evidence" value="ECO:0007669"/>
    <property type="project" value="InterPro"/>
</dbReference>
<name>A0A2X2SZG2_9ENTR</name>
<dbReference type="Gene3D" id="6.10.140.1500">
    <property type="match status" value="1"/>
</dbReference>
<accession>A0A2X2SZG2</accession>
<organism evidence="3 4">
    <name type="scientific">Cedecea neteri</name>
    <dbReference type="NCBI Taxonomy" id="158822"/>
    <lineage>
        <taxon>Bacteria</taxon>
        <taxon>Pseudomonadati</taxon>
        <taxon>Pseudomonadota</taxon>
        <taxon>Gammaproteobacteria</taxon>
        <taxon>Enterobacterales</taxon>
        <taxon>Enterobacteriaceae</taxon>
        <taxon>Cedecea</taxon>
    </lineage>
</organism>
<dbReference type="Pfam" id="PF12137">
    <property type="entry name" value="RapA_C"/>
    <property type="match status" value="1"/>
</dbReference>
<feature type="domain" description="RNA polymerase recycling bacterial C-terminal" evidence="2">
    <location>
        <begin position="2"/>
        <end position="270"/>
    </location>
</feature>
<dbReference type="FunFam" id="3.30.360.80:FF:000001">
    <property type="entry name" value="RNA polymerase-associated protein RapA"/>
    <property type="match status" value="1"/>
</dbReference>
<proteinExistence type="predicted"/>
<feature type="coiled-coil region" evidence="1">
    <location>
        <begin position="193"/>
        <end position="232"/>
    </location>
</feature>
<dbReference type="Gene3D" id="3.30.360.80">
    <property type="match status" value="1"/>
</dbReference>
<dbReference type="AlphaFoldDB" id="A0A2X2SZG2"/>
<gene>
    <name evidence="3" type="primary">rapA_3</name>
    <name evidence="3" type="ORF">NCTC12120_01320</name>
</gene>
<protein>
    <submittedName>
        <fullName evidence="3">RNA polymerase-associated protein rapA</fullName>
        <ecNumber evidence="3">3.6.4.-</ecNumber>
    </submittedName>
</protein>
<dbReference type="EC" id="3.6.4.-" evidence="3"/>
<reference evidence="3 4" key="1">
    <citation type="submission" date="2018-06" db="EMBL/GenBank/DDBJ databases">
        <authorList>
            <consortium name="Pathogen Informatics"/>
            <person name="Doyle S."/>
        </authorList>
    </citation>
    <scope>NUCLEOTIDE SEQUENCE [LARGE SCALE GENOMIC DNA]</scope>
    <source>
        <strain evidence="3 4">NCTC12120</strain>
    </source>
</reference>
<evidence type="ECO:0000259" key="2">
    <source>
        <dbReference type="Pfam" id="PF12137"/>
    </source>
</evidence>
<dbReference type="InterPro" id="IPR022737">
    <property type="entry name" value="RapA_C"/>
</dbReference>